<organism evidence="1 2">
    <name type="scientific">Mycteria americana</name>
    <name type="common">Wood stork</name>
    <dbReference type="NCBI Taxonomy" id="33587"/>
    <lineage>
        <taxon>Eukaryota</taxon>
        <taxon>Metazoa</taxon>
        <taxon>Chordata</taxon>
        <taxon>Craniata</taxon>
        <taxon>Vertebrata</taxon>
        <taxon>Euteleostomi</taxon>
        <taxon>Archelosauria</taxon>
        <taxon>Archosauria</taxon>
        <taxon>Dinosauria</taxon>
        <taxon>Saurischia</taxon>
        <taxon>Theropoda</taxon>
        <taxon>Coelurosauria</taxon>
        <taxon>Aves</taxon>
        <taxon>Neognathae</taxon>
        <taxon>Neoaves</taxon>
        <taxon>Aequornithes</taxon>
        <taxon>Ciconiiformes</taxon>
        <taxon>Ciconiidae</taxon>
        <taxon>Mycteria</taxon>
    </lineage>
</organism>
<reference evidence="1 2" key="1">
    <citation type="journal article" date="2023" name="J. Hered.">
        <title>Chromosome-level genome of the wood stork (Mycteria americana) provides insight into avian chromosome evolution.</title>
        <authorList>
            <person name="Flamio R. Jr."/>
            <person name="Ramstad K.M."/>
        </authorList>
    </citation>
    <scope>NUCLEOTIDE SEQUENCE [LARGE SCALE GENOMIC DNA]</scope>
    <source>
        <strain evidence="1">JAX WOST 10</strain>
    </source>
</reference>
<dbReference type="AlphaFoldDB" id="A0AAN7NYD3"/>
<sequence length="375" mass="41143">MFGLLGCKCTLPVELLINQHPQVLLLRAALNPFSAQPVFVLGIAPPHVQDLALGLVELHEVHTGPPLKPVKVPLNGIPSRQCVNCTTELGVIRMLAEGALNPTVHVANKDVKQHRHQAVDCNCLSVTIQPIPYPLVHPSNPCLSNLETRMSCGMVSNALHKSSQWELHWTATTCQGFIPWYSTKQIPEEAKVCSPEAQGSELAVHPPQCPKDLELHSFMVTAAKAALPCLLAELHALQLVIDIEGDTPSLSPLPVLPRDPVSFHSNTPVIGAIPPHLRDANKIIALQLDSTWHILVPGVVPPQEEQDFALLLVELHEIPVSPFLQPVKVPLDGSTTFWPISHSSQFCVISKLVKDELCLIIQIINEDAHQDWIQY</sequence>
<comment type="caution">
    <text evidence="1">The sequence shown here is derived from an EMBL/GenBank/DDBJ whole genome shotgun (WGS) entry which is preliminary data.</text>
</comment>
<accession>A0AAN7NYD3</accession>
<name>A0AAN7NYD3_MYCAM</name>
<evidence type="ECO:0000313" key="1">
    <source>
        <dbReference type="EMBL" id="KAK4832374.1"/>
    </source>
</evidence>
<proteinExistence type="predicted"/>
<evidence type="ECO:0000313" key="2">
    <source>
        <dbReference type="Proteomes" id="UP001333110"/>
    </source>
</evidence>
<protein>
    <submittedName>
        <fullName evidence="1">Uncharacterized protein</fullName>
    </submittedName>
</protein>
<dbReference type="EMBL" id="JAUNZN010000001">
    <property type="protein sequence ID" value="KAK4832374.1"/>
    <property type="molecule type" value="Genomic_DNA"/>
</dbReference>
<keyword evidence="2" id="KW-1185">Reference proteome</keyword>
<dbReference type="Proteomes" id="UP001333110">
    <property type="component" value="Unassembled WGS sequence"/>
</dbReference>
<gene>
    <name evidence="1" type="ORF">QYF61_022229</name>
</gene>